<evidence type="ECO:0000259" key="5">
    <source>
        <dbReference type="Pfam" id="PF05175"/>
    </source>
</evidence>
<dbReference type="SUPFAM" id="SSF53335">
    <property type="entry name" value="S-adenosyl-L-methionine-dependent methyltransferases"/>
    <property type="match status" value="1"/>
</dbReference>
<dbReference type="GO" id="GO:0005840">
    <property type="term" value="C:ribosome"/>
    <property type="evidence" value="ECO:0007669"/>
    <property type="project" value="UniProtKB-KW"/>
</dbReference>
<keyword evidence="6" id="KW-0689">Ribosomal protein</keyword>
<dbReference type="PIRSF" id="PIRSF037167">
    <property type="entry name" value="Mtase_YfcB_prd"/>
    <property type="match status" value="1"/>
</dbReference>
<keyword evidence="3 4" id="KW-0949">S-adenosyl-L-methionine</keyword>
<comment type="catalytic activity">
    <reaction evidence="4">
        <text>L-glutaminyl-[ribosomal protein uL3] + S-adenosyl-L-methionine = N(5)-methyl-L-glutaminyl-[ribosomal protein uL3] + S-adenosyl-L-homocysteine + H(+)</text>
        <dbReference type="Rhea" id="RHEA:45020"/>
        <dbReference type="Rhea" id="RHEA-COMP:11063"/>
        <dbReference type="Rhea" id="RHEA-COMP:11064"/>
        <dbReference type="ChEBI" id="CHEBI:15378"/>
        <dbReference type="ChEBI" id="CHEBI:30011"/>
        <dbReference type="ChEBI" id="CHEBI:57856"/>
        <dbReference type="ChEBI" id="CHEBI:59789"/>
        <dbReference type="ChEBI" id="CHEBI:61891"/>
        <dbReference type="EC" id="2.1.1.298"/>
    </reaction>
</comment>
<evidence type="ECO:0000313" key="6">
    <source>
        <dbReference type="EMBL" id="MDP4528183.1"/>
    </source>
</evidence>
<accession>A0ABT9GMH9</accession>
<comment type="similarity">
    <text evidence="4">Belongs to the protein N5-glutamine methyltransferase family. PrmB subfamily.</text>
</comment>
<dbReference type="Proteomes" id="UP001236258">
    <property type="component" value="Unassembled WGS sequence"/>
</dbReference>
<protein>
    <recommendedName>
        <fullName evidence="4">Ribosomal protein uL3 glutamine methyltransferase</fullName>
        <shortName evidence="4">uL3 MTase</shortName>
        <ecNumber evidence="4">2.1.1.298</ecNumber>
    </recommendedName>
    <alternativeName>
        <fullName evidence="4">N5-glutamine methyltransferase PrmB</fullName>
    </alternativeName>
</protein>
<organism evidence="6 7">
    <name type="scientific">Alkalimonas delamerensis</name>
    <dbReference type="NCBI Taxonomy" id="265981"/>
    <lineage>
        <taxon>Bacteria</taxon>
        <taxon>Pseudomonadati</taxon>
        <taxon>Pseudomonadota</taxon>
        <taxon>Gammaproteobacteria</taxon>
        <taxon>Alkalimonas</taxon>
    </lineage>
</organism>
<comment type="function">
    <text evidence="4">Methylates ribosomal protein uL3 on a specific glutamine residue.</text>
</comment>
<comment type="caution">
    <text evidence="6">The sequence shown here is derived from an EMBL/GenBank/DDBJ whole genome shotgun (WGS) entry which is preliminary data.</text>
</comment>
<dbReference type="InterPro" id="IPR017127">
    <property type="entry name" value="Ribosome_uL3_MTase"/>
</dbReference>
<dbReference type="HAMAP" id="MF_02125">
    <property type="entry name" value="L3_methyltr_PrmB"/>
    <property type="match status" value="1"/>
</dbReference>
<gene>
    <name evidence="4 6" type="primary">prmB</name>
    <name evidence="6" type="ORF">Q3O59_03965</name>
</gene>
<dbReference type="InterPro" id="IPR007848">
    <property type="entry name" value="Small_mtfrase_dom"/>
</dbReference>
<dbReference type="Gene3D" id="1.10.8.10">
    <property type="entry name" value="DNA helicase RuvA subunit, C-terminal domain"/>
    <property type="match status" value="1"/>
</dbReference>
<keyword evidence="2 4" id="KW-0808">Transferase</keyword>
<dbReference type="Gene3D" id="3.40.50.150">
    <property type="entry name" value="Vaccinia Virus protein VP39"/>
    <property type="match status" value="1"/>
</dbReference>
<reference evidence="6 7" key="1">
    <citation type="submission" date="2023-08" db="EMBL/GenBank/DDBJ databases">
        <authorList>
            <person name="Joshi A."/>
            <person name="Thite S."/>
        </authorList>
    </citation>
    <scope>NUCLEOTIDE SEQUENCE [LARGE SCALE GENOMIC DNA]</scope>
    <source>
        <strain evidence="6 7">1E1</strain>
    </source>
</reference>
<name>A0ABT9GMH9_9GAMM</name>
<dbReference type="PROSITE" id="PS00092">
    <property type="entry name" value="N6_MTASE"/>
    <property type="match status" value="1"/>
</dbReference>
<dbReference type="EC" id="2.1.1.298" evidence="4"/>
<evidence type="ECO:0000256" key="2">
    <source>
        <dbReference type="ARBA" id="ARBA00022679"/>
    </source>
</evidence>
<keyword evidence="6" id="KW-0687">Ribonucleoprotein</keyword>
<dbReference type="PANTHER" id="PTHR47806">
    <property type="entry name" value="50S RIBOSOMAL PROTEIN L3 GLUTAMINE METHYLTRANSFERASE"/>
    <property type="match status" value="1"/>
</dbReference>
<dbReference type="GO" id="GO:0032259">
    <property type="term" value="P:methylation"/>
    <property type="evidence" value="ECO:0007669"/>
    <property type="project" value="UniProtKB-KW"/>
</dbReference>
<dbReference type="GO" id="GO:0008168">
    <property type="term" value="F:methyltransferase activity"/>
    <property type="evidence" value="ECO:0007669"/>
    <property type="project" value="UniProtKB-KW"/>
</dbReference>
<proteinExistence type="inferred from homology"/>
<evidence type="ECO:0000256" key="4">
    <source>
        <dbReference type="HAMAP-Rule" id="MF_02125"/>
    </source>
</evidence>
<evidence type="ECO:0000313" key="7">
    <source>
        <dbReference type="Proteomes" id="UP001236258"/>
    </source>
</evidence>
<dbReference type="PANTHER" id="PTHR47806:SF1">
    <property type="entry name" value="RIBOSOMAL PROTEIN UL3 GLUTAMINE METHYLTRANSFERASE"/>
    <property type="match status" value="1"/>
</dbReference>
<feature type="domain" description="Methyltransferase small" evidence="5">
    <location>
        <begin position="140"/>
        <end position="246"/>
    </location>
</feature>
<dbReference type="NCBIfam" id="TIGR03533">
    <property type="entry name" value="L3_gln_methyl"/>
    <property type="match status" value="1"/>
</dbReference>
<dbReference type="EMBL" id="JAUZVY010000001">
    <property type="protein sequence ID" value="MDP4528183.1"/>
    <property type="molecule type" value="Genomic_DNA"/>
</dbReference>
<dbReference type="CDD" id="cd02440">
    <property type="entry name" value="AdoMet_MTases"/>
    <property type="match status" value="1"/>
</dbReference>
<sequence length="322" mass="35629">MITDPNQPAEQPLFSPELAQDALEQLHTVQDWLRFAVSKMNQGDVYLGHGTDNPWDEAASLMSAVLALPPMTDERLFPARLTVREREDFLALLQQRIEQRIPAAYLTQQAYFAGLPFYVDERVLVPRSPIAELIGQSFQQQLKGREPGRILDLCTGSGCIAIACAYQFAEAEVDAADISPDALAVAEYNIAQHRLEHRVFPLLSDGFDGLAGQQYDLIVTNPPYVDAEDMADLPSEFLHEPELGLASGADGLALTRRILAEAARHLTDDGVLICEVGNSMVALQQQLPDVGLNWLTFEQGGIGVFSIDKAELLRCQQQLEEW</sequence>
<dbReference type="NCBIfam" id="TIGR00536">
    <property type="entry name" value="hemK_fam"/>
    <property type="match status" value="1"/>
</dbReference>
<keyword evidence="1 4" id="KW-0489">Methyltransferase</keyword>
<dbReference type="RefSeq" id="WP_305944330.1">
    <property type="nucleotide sequence ID" value="NZ_JAUZVY010000001.1"/>
</dbReference>
<keyword evidence="7" id="KW-1185">Reference proteome</keyword>
<dbReference type="InterPro" id="IPR002052">
    <property type="entry name" value="DNA_methylase_N6_adenine_CS"/>
</dbReference>
<dbReference type="InterPro" id="IPR004556">
    <property type="entry name" value="HemK-like"/>
</dbReference>
<dbReference type="InterPro" id="IPR029063">
    <property type="entry name" value="SAM-dependent_MTases_sf"/>
</dbReference>
<evidence type="ECO:0000256" key="3">
    <source>
        <dbReference type="ARBA" id="ARBA00022691"/>
    </source>
</evidence>
<dbReference type="Pfam" id="PF05175">
    <property type="entry name" value="MTS"/>
    <property type="match status" value="1"/>
</dbReference>
<evidence type="ECO:0000256" key="1">
    <source>
        <dbReference type="ARBA" id="ARBA00022603"/>
    </source>
</evidence>